<organism evidence="1 2">
    <name type="scientific">Holothuria leucospilota</name>
    <name type="common">Black long sea cucumber</name>
    <name type="synonym">Mertensiothuria leucospilota</name>
    <dbReference type="NCBI Taxonomy" id="206669"/>
    <lineage>
        <taxon>Eukaryota</taxon>
        <taxon>Metazoa</taxon>
        <taxon>Echinodermata</taxon>
        <taxon>Eleutherozoa</taxon>
        <taxon>Echinozoa</taxon>
        <taxon>Holothuroidea</taxon>
        <taxon>Aspidochirotacea</taxon>
        <taxon>Aspidochirotida</taxon>
        <taxon>Holothuriidae</taxon>
        <taxon>Holothuria</taxon>
    </lineage>
</organism>
<accession>A0A9Q1C2N4</accession>
<keyword evidence="2" id="KW-1185">Reference proteome</keyword>
<evidence type="ECO:0000313" key="1">
    <source>
        <dbReference type="EMBL" id="KAJ8037330.1"/>
    </source>
</evidence>
<dbReference type="EMBL" id="JAIZAY010000008">
    <property type="protein sequence ID" value="KAJ8037330.1"/>
    <property type="molecule type" value="Genomic_DNA"/>
</dbReference>
<proteinExistence type="predicted"/>
<name>A0A9Q1C2N4_HOLLE</name>
<comment type="caution">
    <text evidence="1">The sequence shown here is derived from an EMBL/GenBank/DDBJ whole genome shotgun (WGS) entry which is preliminary data.</text>
</comment>
<sequence>MYLCSLVTHYPRNLQILVTKFLHSCIYLLLASTAYHHLGSFSSNPLSCSVADS</sequence>
<evidence type="ECO:0000313" key="2">
    <source>
        <dbReference type="Proteomes" id="UP001152320"/>
    </source>
</evidence>
<protein>
    <submittedName>
        <fullName evidence="1">Uncharacterized protein</fullName>
    </submittedName>
</protein>
<dbReference type="AlphaFoldDB" id="A0A9Q1C2N4"/>
<gene>
    <name evidence="1" type="ORF">HOLleu_18125</name>
</gene>
<dbReference type="Proteomes" id="UP001152320">
    <property type="component" value="Chromosome 8"/>
</dbReference>
<reference evidence="1" key="1">
    <citation type="submission" date="2021-10" db="EMBL/GenBank/DDBJ databases">
        <title>Tropical sea cucumber genome reveals ecological adaptation and Cuvierian tubules defense mechanism.</title>
        <authorList>
            <person name="Chen T."/>
        </authorList>
    </citation>
    <scope>NUCLEOTIDE SEQUENCE</scope>
    <source>
        <strain evidence="1">Nanhai2018</strain>
        <tissue evidence="1">Muscle</tissue>
    </source>
</reference>